<feature type="transmembrane region" description="Helical" evidence="5">
    <location>
        <begin position="81"/>
        <end position="102"/>
    </location>
</feature>
<keyword evidence="2 5" id="KW-0812">Transmembrane</keyword>
<dbReference type="PANTHER" id="PTHR37422:SF13">
    <property type="entry name" value="LIPOPOLYSACCHARIDE BIOSYNTHESIS PROTEIN PA4999-RELATED"/>
    <property type="match status" value="1"/>
</dbReference>
<gene>
    <name evidence="7" type="ORF">EO081_13155</name>
</gene>
<keyword evidence="4 5" id="KW-0472">Membrane</keyword>
<feature type="transmembrane region" description="Helical" evidence="5">
    <location>
        <begin position="51"/>
        <end position="69"/>
    </location>
</feature>
<evidence type="ECO:0000256" key="5">
    <source>
        <dbReference type="SAM" id="Phobius"/>
    </source>
</evidence>
<dbReference type="RefSeq" id="WP_129342329.1">
    <property type="nucleotide sequence ID" value="NZ_JAWDJZ010000004.1"/>
</dbReference>
<feature type="transmembrane region" description="Helical" evidence="5">
    <location>
        <begin position="239"/>
        <end position="255"/>
    </location>
</feature>
<keyword evidence="3 5" id="KW-1133">Transmembrane helix</keyword>
<comment type="subcellular location">
    <subcellularLocation>
        <location evidence="1">Membrane</location>
        <topology evidence="1">Multi-pass membrane protein</topology>
    </subcellularLocation>
</comment>
<dbReference type="EMBL" id="SDPT01000002">
    <property type="protein sequence ID" value="RXZ32116.1"/>
    <property type="molecule type" value="Genomic_DNA"/>
</dbReference>
<evidence type="ECO:0000313" key="8">
    <source>
        <dbReference type="Proteomes" id="UP000292347"/>
    </source>
</evidence>
<feature type="transmembrane region" description="Helical" evidence="5">
    <location>
        <begin position="436"/>
        <end position="452"/>
    </location>
</feature>
<reference evidence="7 8" key="1">
    <citation type="submission" date="2019-01" db="EMBL/GenBank/DDBJ databases">
        <title>Sphingomonas mucosissima sp. nov. and Sphingomonas desiccabilis sp. nov., from biological soil crusts in the Colorado Plateau, USA.</title>
        <authorList>
            <person name="Zhu D."/>
        </authorList>
    </citation>
    <scope>NUCLEOTIDE SEQUENCE [LARGE SCALE GENOMIC DNA]</scope>
    <source>
        <strain evidence="7 8">CP1D</strain>
    </source>
</reference>
<dbReference type="PANTHER" id="PTHR37422">
    <property type="entry name" value="TEICHURONIC ACID BIOSYNTHESIS PROTEIN TUAE"/>
    <property type="match status" value="1"/>
</dbReference>
<protein>
    <submittedName>
        <fullName evidence="7">O-antigen ligase domain-containing protein</fullName>
    </submittedName>
</protein>
<feature type="transmembrane region" description="Helical" evidence="5">
    <location>
        <begin position="209"/>
        <end position="227"/>
    </location>
</feature>
<dbReference type="GO" id="GO:0016020">
    <property type="term" value="C:membrane"/>
    <property type="evidence" value="ECO:0007669"/>
    <property type="project" value="UniProtKB-SubCell"/>
</dbReference>
<feature type="transmembrane region" description="Helical" evidence="5">
    <location>
        <begin position="411"/>
        <end position="430"/>
    </location>
</feature>
<comment type="caution">
    <text evidence="7">The sequence shown here is derived from an EMBL/GenBank/DDBJ whole genome shotgun (WGS) entry which is preliminary data.</text>
</comment>
<dbReference type="InterPro" id="IPR007016">
    <property type="entry name" value="O-antigen_ligase-rel_domated"/>
</dbReference>
<evidence type="ECO:0000256" key="4">
    <source>
        <dbReference type="ARBA" id="ARBA00023136"/>
    </source>
</evidence>
<feature type="transmembrane region" description="Helical" evidence="5">
    <location>
        <begin position="163"/>
        <end position="189"/>
    </location>
</feature>
<feature type="transmembrane region" description="Helical" evidence="5">
    <location>
        <begin position="261"/>
        <end position="278"/>
    </location>
</feature>
<feature type="transmembrane region" description="Helical" evidence="5">
    <location>
        <begin position="20"/>
        <end position="39"/>
    </location>
</feature>
<feature type="transmembrane region" description="Helical" evidence="5">
    <location>
        <begin position="285"/>
        <end position="306"/>
    </location>
</feature>
<evidence type="ECO:0000256" key="2">
    <source>
        <dbReference type="ARBA" id="ARBA00022692"/>
    </source>
</evidence>
<name>A0A4Q2IQR1_9SPHN</name>
<feature type="domain" description="O-antigen ligase-related" evidence="6">
    <location>
        <begin position="244"/>
        <end position="384"/>
    </location>
</feature>
<dbReference type="AlphaFoldDB" id="A0A4Q2IQR1"/>
<evidence type="ECO:0000256" key="1">
    <source>
        <dbReference type="ARBA" id="ARBA00004141"/>
    </source>
</evidence>
<dbReference type="InterPro" id="IPR051533">
    <property type="entry name" value="WaaL-like"/>
</dbReference>
<keyword evidence="8" id="KW-1185">Reference proteome</keyword>
<organism evidence="7 8">
    <name type="scientific">Sphingomonas desiccabilis</name>
    <dbReference type="NCBI Taxonomy" id="429134"/>
    <lineage>
        <taxon>Bacteria</taxon>
        <taxon>Pseudomonadati</taxon>
        <taxon>Pseudomonadota</taxon>
        <taxon>Alphaproteobacteria</taxon>
        <taxon>Sphingomonadales</taxon>
        <taxon>Sphingomonadaceae</taxon>
        <taxon>Sphingomonas</taxon>
    </lineage>
</organism>
<dbReference type="OrthoDB" id="7628239at2"/>
<evidence type="ECO:0000256" key="3">
    <source>
        <dbReference type="ARBA" id="ARBA00022989"/>
    </source>
</evidence>
<proteinExistence type="predicted"/>
<feature type="transmembrane region" description="Helical" evidence="5">
    <location>
        <begin position="134"/>
        <end position="151"/>
    </location>
</feature>
<sequence>MISAPMRIAAARADRAGRTVPAHARSALCIGLVAVALLIGGGGSPEPRAELAVELAAIGAAVLWSFLPAEAPVHIDRLPIAFVAALPGIALLHLVPLPPLLWQGLPGRETELAALELVGAAGQWMPVSMTPDRTLASALSLIPPLVVLAFVARAPLVERTKLLAVVVAAAALSAMVGVAQVASGSAGALRFYGSRGFDYASGLFANRNAAADLLVSGIVAMLALAAARPELLRTLSARLAWSMLALFLLLSVLLTRSRAGMMLALVPLVLAPLMLRPWRFRRRQAFGWAAGTLVIGSAALALASGAPALRHSWERLALAPDNRADLRIDTLHAIARSWPAGTGIGSFVPVFAAAERLETVDPTAANRAHNDYLEFTLEAGAAAPLLLLAAAAAVLRRAAPLLRAGVAPERRAQLLFALATLGIFALHALVDYPMRAMTLACVAAIAIGMLAHPPRRREVA</sequence>
<feature type="transmembrane region" description="Helical" evidence="5">
    <location>
        <begin position="381"/>
        <end position="399"/>
    </location>
</feature>
<dbReference type="Proteomes" id="UP000292347">
    <property type="component" value="Unassembled WGS sequence"/>
</dbReference>
<accession>A0A4Q2IQR1</accession>
<dbReference type="GO" id="GO:0016874">
    <property type="term" value="F:ligase activity"/>
    <property type="evidence" value="ECO:0007669"/>
    <property type="project" value="UniProtKB-KW"/>
</dbReference>
<dbReference type="Pfam" id="PF04932">
    <property type="entry name" value="Wzy_C"/>
    <property type="match status" value="1"/>
</dbReference>
<evidence type="ECO:0000313" key="7">
    <source>
        <dbReference type="EMBL" id="RXZ32116.1"/>
    </source>
</evidence>
<evidence type="ECO:0000259" key="6">
    <source>
        <dbReference type="Pfam" id="PF04932"/>
    </source>
</evidence>
<keyword evidence="7" id="KW-0436">Ligase</keyword>